<dbReference type="EMBL" id="SLXT01000010">
    <property type="protein sequence ID" value="TCP64324.1"/>
    <property type="molecule type" value="Genomic_DNA"/>
</dbReference>
<evidence type="ECO:0000313" key="3">
    <source>
        <dbReference type="Proteomes" id="UP000294813"/>
    </source>
</evidence>
<evidence type="ECO:0000259" key="1">
    <source>
        <dbReference type="PROSITE" id="PS51918"/>
    </source>
</evidence>
<dbReference type="GO" id="GO:0006779">
    <property type="term" value="P:porphyrin-containing compound biosynthetic process"/>
    <property type="evidence" value="ECO:0007669"/>
    <property type="project" value="TreeGrafter"/>
</dbReference>
<dbReference type="GO" id="GO:0005737">
    <property type="term" value="C:cytoplasm"/>
    <property type="evidence" value="ECO:0007669"/>
    <property type="project" value="TreeGrafter"/>
</dbReference>
<dbReference type="InterPro" id="IPR007197">
    <property type="entry name" value="rSAM"/>
</dbReference>
<dbReference type="GO" id="GO:0051539">
    <property type="term" value="F:4 iron, 4 sulfur cluster binding"/>
    <property type="evidence" value="ECO:0007669"/>
    <property type="project" value="TreeGrafter"/>
</dbReference>
<keyword evidence="3" id="KW-1185">Reference proteome</keyword>
<feature type="domain" description="Radical SAM core" evidence="1">
    <location>
        <begin position="162"/>
        <end position="407"/>
    </location>
</feature>
<sequence length="490" mass="54309">MSNVHLHGLPLDQGLVLQEILWLFLPDGRFVSPEQPAQVVVTVQEENPGETIMVTVADGTHIGTGSAEPGQVHDEQKDNHRRRLIKLAFLRALVQCYGAVPGEWGILTGVRPTKIVHRALDQGQSVETIDRLLQEAYAVAPAKADLLLQVAQRQRLLFAKSTAQPQAVGIYIAIPFCPTRCLYCSFPGYDLSKHHRWVEPVLAGLEREIAAVGAALARTGRTVQHIYIGGGTPTVLTSEQLARLLGQVNEALRSEATVEVTVEAGRPDTLDEAKMAVMQAHQVTRVSINPQTMEETTLQRIGRHHTAEQIKQAVAMVRQAGIPVLNMDVILGLPGETAATVAFTMAEIAKLRPENITVHTLAIKRASRLTMEKAEWHFPEADEVTAMARVCQDAVASMQLEPYYLYRQKRMLGNLENVGYALPGQECLYNVMMMEERQTIWGLGVGAASKWIDPSSGELTENRYNPKDPLEYIKRLDEMIQRKVAQMEEA</sequence>
<dbReference type="InterPro" id="IPR006638">
    <property type="entry name" value="Elp3/MiaA/NifB-like_rSAM"/>
</dbReference>
<dbReference type="SFLD" id="SFLDS00029">
    <property type="entry name" value="Radical_SAM"/>
    <property type="match status" value="1"/>
</dbReference>
<organism evidence="2 3">
    <name type="scientific">Heliophilum fasciatum</name>
    <dbReference type="NCBI Taxonomy" id="35700"/>
    <lineage>
        <taxon>Bacteria</taxon>
        <taxon>Bacillati</taxon>
        <taxon>Bacillota</taxon>
        <taxon>Clostridia</taxon>
        <taxon>Eubacteriales</taxon>
        <taxon>Heliobacteriaceae</taxon>
        <taxon>Heliophilum</taxon>
    </lineage>
</organism>
<dbReference type="SMART" id="SM00729">
    <property type="entry name" value="Elp3"/>
    <property type="match status" value="1"/>
</dbReference>
<dbReference type="SUPFAM" id="SSF102114">
    <property type="entry name" value="Radical SAM enzymes"/>
    <property type="match status" value="1"/>
</dbReference>
<gene>
    <name evidence="2" type="ORF">EDD73_11023</name>
</gene>
<proteinExistence type="predicted"/>
<dbReference type="SFLD" id="SFLDF00310">
    <property type="entry name" value="oxygen-independent_coproporphy"/>
    <property type="match status" value="1"/>
</dbReference>
<dbReference type="InterPro" id="IPR023404">
    <property type="entry name" value="rSAM_horseshoe"/>
</dbReference>
<dbReference type="InterPro" id="IPR023995">
    <property type="entry name" value="HemZ"/>
</dbReference>
<dbReference type="AlphaFoldDB" id="A0A4R2RMR8"/>
<dbReference type="SFLD" id="SFLDG01082">
    <property type="entry name" value="B12-binding_domain_containing"/>
    <property type="match status" value="1"/>
</dbReference>
<dbReference type="CDD" id="cd01335">
    <property type="entry name" value="Radical_SAM"/>
    <property type="match status" value="1"/>
</dbReference>
<dbReference type="NCBIfam" id="TIGR03994">
    <property type="entry name" value="rSAM_HemZ"/>
    <property type="match status" value="1"/>
</dbReference>
<dbReference type="Proteomes" id="UP000294813">
    <property type="component" value="Unassembled WGS sequence"/>
</dbReference>
<dbReference type="Pfam" id="PF04055">
    <property type="entry name" value="Radical_SAM"/>
    <property type="match status" value="1"/>
</dbReference>
<dbReference type="OrthoDB" id="9808022at2"/>
<dbReference type="PANTHER" id="PTHR13932:SF1">
    <property type="entry name" value="OXYGEN-INDEPENDENT COPROPORPHYRINOGEN-III OXIDASE-LIKE PROTEIN HEMZ"/>
    <property type="match status" value="1"/>
</dbReference>
<dbReference type="GO" id="GO:0003824">
    <property type="term" value="F:catalytic activity"/>
    <property type="evidence" value="ECO:0007669"/>
    <property type="project" value="InterPro"/>
</dbReference>
<dbReference type="Gene3D" id="3.80.30.20">
    <property type="entry name" value="tm_1862 like domain"/>
    <property type="match status" value="1"/>
</dbReference>
<protein>
    <submittedName>
        <fullName evidence="2">Oxygen-independent coproporphyrinogen-3 oxidase</fullName>
    </submittedName>
</protein>
<comment type="caution">
    <text evidence="2">The sequence shown here is derived from an EMBL/GenBank/DDBJ whole genome shotgun (WGS) entry which is preliminary data.</text>
</comment>
<dbReference type="InterPro" id="IPR058240">
    <property type="entry name" value="rSAM_sf"/>
</dbReference>
<dbReference type="SFLD" id="SFLDG01065">
    <property type="entry name" value="anaerobic_coproporphyrinogen-I"/>
    <property type="match status" value="1"/>
</dbReference>
<evidence type="ECO:0000313" key="2">
    <source>
        <dbReference type="EMBL" id="TCP64324.1"/>
    </source>
</evidence>
<dbReference type="InterPro" id="IPR034505">
    <property type="entry name" value="Coproporphyrinogen-III_oxidase"/>
</dbReference>
<dbReference type="PANTHER" id="PTHR13932">
    <property type="entry name" value="COPROPORPHYRINIGEN III OXIDASE"/>
    <property type="match status" value="1"/>
</dbReference>
<name>A0A4R2RMR8_9FIRM</name>
<accession>A0A4R2RMR8</accession>
<reference evidence="2 3" key="1">
    <citation type="submission" date="2019-03" db="EMBL/GenBank/DDBJ databases">
        <title>Genomic Encyclopedia of Type Strains, Phase IV (KMG-IV): sequencing the most valuable type-strain genomes for metagenomic binning, comparative biology and taxonomic classification.</title>
        <authorList>
            <person name="Goeker M."/>
        </authorList>
    </citation>
    <scope>NUCLEOTIDE SEQUENCE [LARGE SCALE GENOMIC DNA]</scope>
    <source>
        <strain evidence="2 3">DSM 11170</strain>
    </source>
</reference>
<dbReference type="PROSITE" id="PS51918">
    <property type="entry name" value="RADICAL_SAM"/>
    <property type="match status" value="1"/>
</dbReference>